<feature type="transmembrane region" description="Helical" evidence="1">
    <location>
        <begin position="26"/>
        <end position="43"/>
    </location>
</feature>
<sequence>MGHLDIGYPSTGVATLEYRNLRSSQYLFMCFQSIVKLLLLYFFNIKQINSNGNFATDLSESKAQYALESFDSLLVVSNKELTSGLETVL</sequence>
<keyword evidence="1" id="KW-0472">Membrane</keyword>
<comment type="caution">
    <text evidence="2">The sequence shown here is derived from an EMBL/GenBank/DDBJ whole genome shotgun (WGS) entry which is preliminary data.</text>
</comment>
<reference evidence="2 3" key="1">
    <citation type="journal article" date="2011" name="Genome Biol.">
        <title>Comparative genome sequence analysis underscores mycoparasitism as the ancestral life style of Trichoderma.</title>
        <authorList>
            <person name="Kubicek C.P."/>
            <person name="Herrera-Estrella A."/>
            <person name="Seidl-Seiboth V."/>
            <person name="Martinez D.A."/>
            <person name="Druzhinina I.S."/>
            <person name="Thon M."/>
            <person name="Zeilinger S."/>
            <person name="Casas-Flores S."/>
            <person name="Horwitz B.A."/>
            <person name="Mukherjee P.K."/>
            <person name="Mukherjee M."/>
            <person name="Kredics L."/>
            <person name="Alcaraz L.D."/>
            <person name="Aerts A."/>
            <person name="Antal Z."/>
            <person name="Atanasova L."/>
            <person name="Cervantes-Badillo M.G."/>
            <person name="Challacombe J."/>
            <person name="Chertkov O."/>
            <person name="McCluskey K."/>
            <person name="Coulpier F."/>
            <person name="Deshpande N."/>
            <person name="von Doehren H."/>
            <person name="Ebbole D.J."/>
            <person name="Esquivel-Naranjo E.U."/>
            <person name="Fekete E."/>
            <person name="Flipphi M."/>
            <person name="Glaser F."/>
            <person name="Gomez-Rodriguez E.Y."/>
            <person name="Gruber S."/>
            <person name="Han C."/>
            <person name="Henrissat B."/>
            <person name="Hermosa R."/>
            <person name="Hernandez-Onate M."/>
            <person name="Karaffa L."/>
            <person name="Kosti I."/>
            <person name="Le Crom S."/>
            <person name="Lindquist E."/>
            <person name="Lucas S."/>
            <person name="Luebeck M."/>
            <person name="Luebeck P.S."/>
            <person name="Margeot A."/>
            <person name="Metz B."/>
            <person name="Misra M."/>
            <person name="Nevalainen H."/>
            <person name="Omann M."/>
            <person name="Packer N."/>
            <person name="Perrone G."/>
            <person name="Uresti-Rivera E.E."/>
            <person name="Salamov A."/>
            <person name="Schmoll M."/>
            <person name="Seiboth B."/>
            <person name="Shapiro H."/>
            <person name="Sukno S."/>
            <person name="Tamayo-Ramos J.A."/>
            <person name="Tisch D."/>
            <person name="Wiest A."/>
            <person name="Wilkinson H.H."/>
            <person name="Zhang M."/>
            <person name="Coutinho P.M."/>
            <person name="Kenerley C.M."/>
            <person name="Monte E."/>
            <person name="Baker S.E."/>
            <person name="Grigoriev I.V."/>
        </authorList>
    </citation>
    <scope>NUCLEOTIDE SEQUENCE [LARGE SCALE GENOMIC DNA]</scope>
    <source>
        <strain evidence="3">ATCC 20476 / IMI 206040</strain>
    </source>
</reference>
<accession>G9P2K3</accession>
<proteinExistence type="predicted"/>
<dbReference type="EMBL" id="ABDG02000026">
    <property type="protein sequence ID" value="EHK43521.1"/>
    <property type="molecule type" value="Genomic_DNA"/>
</dbReference>
<keyword evidence="1" id="KW-1133">Transmembrane helix</keyword>
<dbReference type="HOGENOM" id="CLU_2455020_0_0_1"/>
<organism evidence="2 3">
    <name type="scientific">Hypocrea atroviridis (strain ATCC 20476 / IMI 206040)</name>
    <name type="common">Trichoderma atroviride</name>
    <dbReference type="NCBI Taxonomy" id="452589"/>
    <lineage>
        <taxon>Eukaryota</taxon>
        <taxon>Fungi</taxon>
        <taxon>Dikarya</taxon>
        <taxon>Ascomycota</taxon>
        <taxon>Pezizomycotina</taxon>
        <taxon>Sordariomycetes</taxon>
        <taxon>Hypocreomycetidae</taxon>
        <taxon>Hypocreales</taxon>
        <taxon>Hypocreaceae</taxon>
        <taxon>Trichoderma</taxon>
    </lineage>
</organism>
<dbReference type="Proteomes" id="UP000005426">
    <property type="component" value="Unassembled WGS sequence"/>
</dbReference>
<evidence type="ECO:0000256" key="1">
    <source>
        <dbReference type="SAM" id="Phobius"/>
    </source>
</evidence>
<keyword evidence="1" id="KW-0812">Transmembrane</keyword>
<protein>
    <submittedName>
        <fullName evidence="2">Uncharacterized protein</fullName>
    </submittedName>
</protein>
<name>G9P2K3_HYPAI</name>
<dbReference type="AlphaFoldDB" id="G9P2K3"/>
<evidence type="ECO:0000313" key="3">
    <source>
        <dbReference type="Proteomes" id="UP000005426"/>
    </source>
</evidence>
<gene>
    <name evidence="2" type="ORF">TRIATDRAFT_301309</name>
</gene>
<evidence type="ECO:0000313" key="2">
    <source>
        <dbReference type="EMBL" id="EHK43521.1"/>
    </source>
</evidence>
<keyword evidence="3" id="KW-1185">Reference proteome</keyword>